<evidence type="ECO:0008006" key="8">
    <source>
        <dbReference type="Google" id="ProtNLM"/>
    </source>
</evidence>
<evidence type="ECO:0000256" key="1">
    <source>
        <dbReference type="ARBA" id="ARBA00022737"/>
    </source>
</evidence>
<dbReference type="EMBL" id="JABMIG020000052">
    <property type="protein sequence ID" value="KAL3797706.1"/>
    <property type="molecule type" value="Genomic_DNA"/>
</dbReference>
<dbReference type="PROSITE" id="PS50088">
    <property type="entry name" value="ANK_REPEAT"/>
    <property type="match status" value="1"/>
</dbReference>
<feature type="repeat" description="ANK" evidence="3">
    <location>
        <begin position="151"/>
        <end position="175"/>
    </location>
</feature>
<protein>
    <recommendedName>
        <fullName evidence="8">Ankyrin</fullName>
    </recommendedName>
</protein>
<evidence type="ECO:0000256" key="2">
    <source>
        <dbReference type="ARBA" id="ARBA00023043"/>
    </source>
</evidence>
<dbReference type="InterPro" id="IPR052420">
    <property type="entry name" value="Espin/Espin-like"/>
</dbReference>
<dbReference type="PROSITE" id="PS50297">
    <property type="entry name" value="ANK_REP_REGION"/>
    <property type="match status" value="1"/>
</dbReference>
<dbReference type="PANTHER" id="PTHR24153">
    <property type="entry name" value="ESPIN"/>
    <property type="match status" value="1"/>
</dbReference>
<feature type="region of interest" description="Disordered" evidence="5">
    <location>
        <begin position="519"/>
        <end position="538"/>
    </location>
</feature>
<evidence type="ECO:0000256" key="4">
    <source>
        <dbReference type="SAM" id="Coils"/>
    </source>
</evidence>
<feature type="compositionally biased region" description="Low complexity" evidence="5">
    <location>
        <begin position="244"/>
        <end position="256"/>
    </location>
</feature>
<evidence type="ECO:0000256" key="3">
    <source>
        <dbReference type="PROSITE-ProRule" id="PRU00023"/>
    </source>
</evidence>
<dbReference type="InterPro" id="IPR036770">
    <property type="entry name" value="Ankyrin_rpt-contain_sf"/>
</dbReference>
<evidence type="ECO:0000313" key="6">
    <source>
        <dbReference type="EMBL" id="KAL3797706.1"/>
    </source>
</evidence>
<dbReference type="Proteomes" id="UP001516023">
    <property type="component" value="Unassembled WGS sequence"/>
</dbReference>
<keyword evidence="7" id="KW-1185">Reference proteome</keyword>
<organism evidence="6 7">
    <name type="scientific">Cyclotella cryptica</name>
    <dbReference type="NCBI Taxonomy" id="29204"/>
    <lineage>
        <taxon>Eukaryota</taxon>
        <taxon>Sar</taxon>
        <taxon>Stramenopiles</taxon>
        <taxon>Ochrophyta</taxon>
        <taxon>Bacillariophyta</taxon>
        <taxon>Coscinodiscophyceae</taxon>
        <taxon>Thalassiosirophycidae</taxon>
        <taxon>Stephanodiscales</taxon>
        <taxon>Stephanodiscaceae</taxon>
        <taxon>Cyclotella</taxon>
    </lineage>
</organism>
<dbReference type="PANTHER" id="PTHR24153:SF8">
    <property type="entry name" value="FORKED, ISOFORM F"/>
    <property type="match status" value="1"/>
</dbReference>
<feature type="coiled-coil region" evidence="4">
    <location>
        <begin position="552"/>
        <end position="603"/>
    </location>
</feature>
<dbReference type="Pfam" id="PF00023">
    <property type="entry name" value="Ank"/>
    <property type="match status" value="2"/>
</dbReference>
<dbReference type="InterPro" id="IPR002110">
    <property type="entry name" value="Ankyrin_rpt"/>
</dbReference>
<keyword evidence="1" id="KW-0677">Repeat</keyword>
<accession>A0ABD3QDX9</accession>
<name>A0ABD3QDX9_9STRA</name>
<dbReference type="SUPFAM" id="SSF48403">
    <property type="entry name" value="Ankyrin repeat"/>
    <property type="match status" value="1"/>
</dbReference>
<feature type="compositionally biased region" description="Low complexity" evidence="5">
    <location>
        <begin position="320"/>
        <end position="333"/>
    </location>
</feature>
<feature type="compositionally biased region" description="Basic and acidic residues" evidence="5">
    <location>
        <begin position="343"/>
        <end position="354"/>
    </location>
</feature>
<reference evidence="6 7" key="1">
    <citation type="journal article" date="2020" name="G3 (Bethesda)">
        <title>Improved Reference Genome for Cyclotella cryptica CCMP332, a Model for Cell Wall Morphogenesis, Salinity Adaptation, and Lipid Production in Diatoms (Bacillariophyta).</title>
        <authorList>
            <person name="Roberts W.R."/>
            <person name="Downey K.M."/>
            <person name="Ruck E.C."/>
            <person name="Traller J.C."/>
            <person name="Alverson A.J."/>
        </authorList>
    </citation>
    <scope>NUCLEOTIDE SEQUENCE [LARGE SCALE GENOMIC DNA]</scope>
    <source>
        <strain evidence="6 7">CCMP332</strain>
    </source>
</reference>
<evidence type="ECO:0000313" key="7">
    <source>
        <dbReference type="Proteomes" id="UP001516023"/>
    </source>
</evidence>
<feature type="compositionally biased region" description="Polar residues" evidence="5">
    <location>
        <begin position="395"/>
        <end position="430"/>
    </location>
</feature>
<keyword evidence="2 3" id="KW-0040">ANK repeat</keyword>
<sequence length="627" mass="69984">MNHHETSRLYESIQQSDWKSASRALRLYPEEASSWVVLLHPPHPDERDHEGGTPTTTTMMTTQRFLPLHSALARNPPITFVRALMEAYPEGVREKDGTGMLPLHYACGNRCCLEILQLLLLSSSSSRGEEECGGGDGVVGYDEAVWDEDVNGMTPLHYVASWGPSELGVVELLLRAAESTSGGAQRTVRELILQKDVRGMTPLALAREAEYDGREEVVAVMERWLNGSNLRGDHRLGLQVITTTTTNAAAPSPTARRSSHAITKSERDSPFTRFESESHHRDRQGNGRYSSRHVPREGSDAMMISTVHEKTKQVHHSLTSPRSNSSGSGSGRRPSQEYPIHLISDRRSPSEDSRSGSVMRRHTSATPRDSLDDNNNNNSGDDDENALQRTRSERYSSNSPLHPISSTTPSIRTESSPMTPTIMNMKTPRSSGRGARFGFDLSSPRYYTASPPTAGGLLSPRAQPSPRGQFGTPLHSQPQNLEVVTSELQRLQLENETLRKECSQKDLENQELCAKLSHYEQGERRRGGGDGIAPSSPDIHHTSIIRHLNALLHSLLEREKDLTEAVNAMQQRESIRRNRTQTMMKLLVEEEEEEQERNSLERIFGKEIRGLEEVRDEVGRMLEGLGE</sequence>
<comment type="caution">
    <text evidence="6">The sequence shown here is derived from an EMBL/GenBank/DDBJ whole genome shotgun (WGS) entry which is preliminary data.</text>
</comment>
<feature type="compositionally biased region" description="Basic and acidic residues" evidence="5">
    <location>
        <begin position="519"/>
        <end position="528"/>
    </location>
</feature>
<feature type="compositionally biased region" description="Basic and acidic residues" evidence="5">
    <location>
        <begin position="263"/>
        <end position="285"/>
    </location>
</feature>
<feature type="region of interest" description="Disordered" evidence="5">
    <location>
        <begin position="244"/>
        <end position="435"/>
    </location>
</feature>
<gene>
    <name evidence="6" type="ORF">HJC23_000251</name>
</gene>
<dbReference type="AlphaFoldDB" id="A0ABD3QDX9"/>
<proteinExistence type="predicted"/>
<dbReference type="Gene3D" id="1.25.40.20">
    <property type="entry name" value="Ankyrin repeat-containing domain"/>
    <property type="match status" value="1"/>
</dbReference>
<feature type="coiled-coil region" evidence="4">
    <location>
        <begin position="481"/>
        <end position="508"/>
    </location>
</feature>
<evidence type="ECO:0000256" key="5">
    <source>
        <dbReference type="SAM" id="MobiDB-lite"/>
    </source>
</evidence>
<keyword evidence="4" id="KW-0175">Coiled coil</keyword>